<keyword evidence="3" id="KW-1185">Reference proteome</keyword>
<gene>
    <name evidence="2" type="ORF">GXW76_05545</name>
</gene>
<dbReference type="Proteomes" id="UP001138751">
    <property type="component" value="Unassembled WGS sequence"/>
</dbReference>
<dbReference type="InterPro" id="IPR015943">
    <property type="entry name" value="WD40/YVTN_repeat-like_dom_sf"/>
</dbReference>
<dbReference type="RefSeq" id="WP_211860997.1">
    <property type="nucleotide sequence ID" value="NZ_JAAEDM010000009.1"/>
</dbReference>
<dbReference type="SUPFAM" id="SSF50974">
    <property type="entry name" value="Nitrous oxide reductase, N-terminal domain"/>
    <property type="match status" value="1"/>
</dbReference>
<dbReference type="InterPro" id="IPR051200">
    <property type="entry name" value="Host-pathogen_enzymatic-act"/>
</dbReference>
<feature type="region of interest" description="Disordered" evidence="1">
    <location>
        <begin position="1"/>
        <end position="26"/>
    </location>
</feature>
<dbReference type="EMBL" id="JAAEDM010000009">
    <property type="protein sequence ID" value="MBR0670626.1"/>
    <property type="molecule type" value="Genomic_DNA"/>
</dbReference>
<reference evidence="2" key="1">
    <citation type="submission" date="2020-01" db="EMBL/GenBank/DDBJ databases">
        <authorList>
            <person name="Rat A."/>
        </authorList>
    </citation>
    <scope>NUCLEOTIDE SEQUENCE</scope>
    <source>
        <strain evidence="2">LMG 31231</strain>
    </source>
</reference>
<proteinExistence type="predicted"/>
<dbReference type="PANTHER" id="PTHR47197:SF3">
    <property type="entry name" value="DIHYDRO-HEME D1 DEHYDROGENASE"/>
    <property type="match status" value="1"/>
</dbReference>
<evidence type="ECO:0000313" key="3">
    <source>
        <dbReference type="Proteomes" id="UP001138751"/>
    </source>
</evidence>
<sequence>MHAGSRGGNIVASGNDDRTVEAGAGPSGVSINRAGNLVLVANRNAATVSVFRFANGSLTPLSTVTIGNATSSPVHVQFTPDGPLREVARAPVGDWAQGIAFSRDGKTVVAQNMADRNLAVFRFDNGRLRDTGQRIAVNGGPAAIRTADRQ</sequence>
<dbReference type="InterPro" id="IPR011045">
    <property type="entry name" value="N2O_reductase_N"/>
</dbReference>
<evidence type="ECO:0000313" key="2">
    <source>
        <dbReference type="EMBL" id="MBR0670626.1"/>
    </source>
</evidence>
<dbReference type="PANTHER" id="PTHR47197">
    <property type="entry name" value="PROTEIN NIRF"/>
    <property type="match status" value="1"/>
</dbReference>
<protein>
    <submittedName>
        <fullName evidence="2">Lactonase family protein</fullName>
    </submittedName>
</protein>
<accession>A0A9X9WTZ7</accession>
<dbReference type="AlphaFoldDB" id="A0A9X9WTZ7"/>
<name>A0A9X9WTZ7_9PROT</name>
<reference evidence="2" key="2">
    <citation type="journal article" date="2021" name="Syst. Appl. Microbiol.">
        <title>Roseomonas hellenica sp. nov., isolated from roots of wild-growing Alkanna tinctoria.</title>
        <authorList>
            <person name="Rat A."/>
            <person name="Naranjo H.D."/>
            <person name="Lebbe L."/>
            <person name="Cnockaert M."/>
            <person name="Krigas N."/>
            <person name="Grigoriadou K."/>
            <person name="Maloupa E."/>
            <person name="Willems A."/>
        </authorList>
    </citation>
    <scope>NUCLEOTIDE SEQUENCE</scope>
    <source>
        <strain evidence="2">LMG 31231</strain>
    </source>
</reference>
<organism evidence="2 3">
    <name type="scientific">Neoroseomonas soli</name>
    <dbReference type="NCBI Taxonomy" id="1081025"/>
    <lineage>
        <taxon>Bacteria</taxon>
        <taxon>Pseudomonadati</taxon>
        <taxon>Pseudomonadota</taxon>
        <taxon>Alphaproteobacteria</taxon>
        <taxon>Acetobacterales</taxon>
        <taxon>Acetobacteraceae</taxon>
        <taxon>Neoroseomonas</taxon>
    </lineage>
</organism>
<dbReference type="Gene3D" id="2.130.10.10">
    <property type="entry name" value="YVTN repeat-like/Quinoprotein amine dehydrogenase"/>
    <property type="match status" value="2"/>
</dbReference>
<evidence type="ECO:0000256" key="1">
    <source>
        <dbReference type="SAM" id="MobiDB-lite"/>
    </source>
</evidence>
<comment type="caution">
    <text evidence="2">The sequence shown here is derived from an EMBL/GenBank/DDBJ whole genome shotgun (WGS) entry which is preliminary data.</text>
</comment>